<name>X1TIW1_9ZZZZ</name>
<organism evidence="1">
    <name type="scientific">marine sediment metagenome</name>
    <dbReference type="NCBI Taxonomy" id="412755"/>
    <lineage>
        <taxon>unclassified sequences</taxon>
        <taxon>metagenomes</taxon>
        <taxon>ecological metagenomes</taxon>
    </lineage>
</organism>
<accession>X1TIW1</accession>
<sequence>FEREGEYFSVRMPVELNTERVVTKYGDIIFDKNGRPVKVKLIEPYTKINYPDRRSENIVFIE</sequence>
<dbReference type="AlphaFoldDB" id="X1TIW1"/>
<protein>
    <submittedName>
        <fullName evidence="1">Uncharacterized protein</fullName>
    </submittedName>
</protein>
<proteinExistence type="predicted"/>
<dbReference type="EMBL" id="BARW01008819">
    <property type="protein sequence ID" value="GAI87490.1"/>
    <property type="molecule type" value="Genomic_DNA"/>
</dbReference>
<gene>
    <name evidence="1" type="ORF">S12H4_17946</name>
</gene>
<reference evidence="1" key="1">
    <citation type="journal article" date="2014" name="Front. Microbiol.">
        <title>High frequency of phylogenetically diverse reductive dehalogenase-homologous genes in deep subseafloor sedimentary metagenomes.</title>
        <authorList>
            <person name="Kawai M."/>
            <person name="Futagami T."/>
            <person name="Toyoda A."/>
            <person name="Takaki Y."/>
            <person name="Nishi S."/>
            <person name="Hori S."/>
            <person name="Arai W."/>
            <person name="Tsubouchi T."/>
            <person name="Morono Y."/>
            <person name="Uchiyama I."/>
            <person name="Ito T."/>
            <person name="Fujiyama A."/>
            <person name="Inagaki F."/>
            <person name="Takami H."/>
        </authorList>
    </citation>
    <scope>NUCLEOTIDE SEQUENCE</scope>
    <source>
        <strain evidence="1">Expedition CK06-06</strain>
    </source>
</reference>
<comment type="caution">
    <text evidence="1">The sequence shown here is derived from an EMBL/GenBank/DDBJ whole genome shotgun (WGS) entry which is preliminary data.</text>
</comment>
<feature type="non-terminal residue" evidence="1">
    <location>
        <position position="1"/>
    </location>
</feature>
<evidence type="ECO:0000313" key="1">
    <source>
        <dbReference type="EMBL" id="GAI87490.1"/>
    </source>
</evidence>